<dbReference type="RefSeq" id="WP_176975854.1">
    <property type="nucleotide sequence ID" value="NZ_JABZEO010000004.1"/>
</dbReference>
<evidence type="ECO:0000313" key="3">
    <source>
        <dbReference type="Proteomes" id="UP000592294"/>
    </source>
</evidence>
<keyword evidence="3" id="KW-1185">Reference proteome</keyword>
<dbReference type="AlphaFoldDB" id="A0A850R8J0"/>
<dbReference type="InterPro" id="IPR002881">
    <property type="entry name" value="DUF58"/>
</dbReference>
<feature type="domain" description="DUF58" evidence="1">
    <location>
        <begin position="58"/>
        <end position="248"/>
    </location>
</feature>
<evidence type="ECO:0000313" key="2">
    <source>
        <dbReference type="EMBL" id="NVZ09085.1"/>
    </source>
</evidence>
<dbReference type="Proteomes" id="UP000592294">
    <property type="component" value="Unassembled WGS sequence"/>
</dbReference>
<gene>
    <name evidence="2" type="ORF">HW932_07395</name>
</gene>
<comment type="caution">
    <text evidence="2">The sequence shown here is derived from an EMBL/GenBank/DDBJ whole genome shotgun (WGS) entry which is preliminary data.</text>
</comment>
<evidence type="ECO:0000259" key="1">
    <source>
        <dbReference type="Pfam" id="PF01882"/>
    </source>
</evidence>
<dbReference type="InterPro" id="IPR036465">
    <property type="entry name" value="vWFA_dom_sf"/>
</dbReference>
<proteinExistence type="predicted"/>
<organism evidence="2 3">
    <name type="scientific">Allochromatium humboldtianum</name>
    <dbReference type="NCBI Taxonomy" id="504901"/>
    <lineage>
        <taxon>Bacteria</taxon>
        <taxon>Pseudomonadati</taxon>
        <taxon>Pseudomonadota</taxon>
        <taxon>Gammaproteobacteria</taxon>
        <taxon>Chromatiales</taxon>
        <taxon>Chromatiaceae</taxon>
        <taxon>Allochromatium</taxon>
    </lineage>
</organism>
<protein>
    <submittedName>
        <fullName evidence="2">DUF58 domain-containing protein</fullName>
    </submittedName>
</protein>
<name>A0A850R8J0_9GAMM</name>
<reference evidence="2 3" key="1">
    <citation type="submission" date="2020-06" db="EMBL/GenBank/DDBJ databases">
        <title>Whole-genome sequence of Allochromatium humboldtianum DSM 21881, type strain.</title>
        <authorList>
            <person name="Kyndt J.A."/>
            <person name="Meyer T.E."/>
        </authorList>
    </citation>
    <scope>NUCLEOTIDE SEQUENCE [LARGE SCALE GENOMIC DNA]</scope>
    <source>
        <strain evidence="2 3">DSM 21881</strain>
    </source>
</reference>
<dbReference type="PANTHER" id="PTHR33608">
    <property type="entry name" value="BLL2464 PROTEIN"/>
    <property type="match status" value="1"/>
</dbReference>
<sequence length="317" mass="34155">MADSNDRTQAGVRADLKELIALRAQARRLDLAPRGRVLATRSGGHLSRFRGRGMEFDESRVYLPGDDPRNMDWRVTARAGTPHVKLFREERERPVWLLVDQGPSMRFGTRVAFKSVVAARAAALLGWAAVDRGDRVGGLVFDEARHLERRPAARGAGLLSLLERLAAPVEPAMGEGGWSSLAAAASHLAALVRPGSLIALVSDFADLDEPGGAWIARLAASSELLLVLVHDPIEASAPPAGRYPVLMGGRRGILDLTGAGSQTRYQAAFEKRLALLERLARLHGAHWLRLSAVDPVGPALALALGARRVLPTARRVS</sequence>
<dbReference type="Pfam" id="PF01882">
    <property type="entry name" value="DUF58"/>
    <property type="match status" value="1"/>
</dbReference>
<accession>A0A850R8J0</accession>
<dbReference type="SUPFAM" id="SSF53300">
    <property type="entry name" value="vWA-like"/>
    <property type="match status" value="1"/>
</dbReference>
<dbReference type="PANTHER" id="PTHR33608:SF12">
    <property type="entry name" value="DUF58 DOMAIN-CONTAINING PROTEIN"/>
    <property type="match status" value="1"/>
</dbReference>
<dbReference type="EMBL" id="JABZEO010000004">
    <property type="protein sequence ID" value="NVZ09085.1"/>
    <property type="molecule type" value="Genomic_DNA"/>
</dbReference>